<reference evidence="2 3" key="1">
    <citation type="journal article" date="2010" name="Nat. Biotechnol.">
        <title>Genome sequence of the model mushroom Schizophyllum commune.</title>
        <authorList>
            <person name="Ohm R.A."/>
            <person name="de Jong J.F."/>
            <person name="Lugones L.G."/>
            <person name="Aerts A."/>
            <person name="Kothe E."/>
            <person name="Stajich J.E."/>
            <person name="de Vries R.P."/>
            <person name="Record E."/>
            <person name="Levasseur A."/>
            <person name="Baker S.E."/>
            <person name="Bartholomew K.A."/>
            <person name="Coutinho P.M."/>
            <person name="Erdmann S."/>
            <person name="Fowler T.J."/>
            <person name="Gathman A.C."/>
            <person name="Lombard V."/>
            <person name="Henrissat B."/>
            <person name="Knabe N."/>
            <person name="Kuees U."/>
            <person name="Lilly W.W."/>
            <person name="Lindquist E."/>
            <person name="Lucas S."/>
            <person name="Magnuson J.K."/>
            <person name="Piumi F."/>
            <person name="Raudaskoski M."/>
            <person name="Salamov A."/>
            <person name="Schmutz J."/>
            <person name="Schwarze F.W.M.R."/>
            <person name="vanKuyk P.A."/>
            <person name="Horton J.S."/>
            <person name="Grigoriev I.V."/>
            <person name="Woesten H.A.B."/>
        </authorList>
    </citation>
    <scope>NUCLEOTIDE SEQUENCE [LARGE SCALE GENOMIC DNA]</scope>
    <source>
        <strain evidence="3">H4-8 / FGSC 9210</strain>
    </source>
</reference>
<dbReference type="Gene3D" id="1.10.1740.120">
    <property type="match status" value="1"/>
</dbReference>
<proteinExistence type="predicted"/>
<keyword evidence="1" id="KW-0732">Signal</keyword>
<evidence type="ECO:0000313" key="3">
    <source>
        <dbReference type="Proteomes" id="UP000007431"/>
    </source>
</evidence>
<name>D8QCK2_SCHCM</name>
<feature type="signal peptide" evidence="1">
    <location>
        <begin position="1"/>
        <end position="18"/>
    </location>
</feature>
<feature type="chain" id="PRO_5003120837" description="Fungal calcium binding protein domain-containing protein" evidence="1">
    <location>
        <begin position="19"/>
        <end position="125"/>
    </location>
</feature>
<sequence>MKFSFALFTIALAAVATAAPTADIAVPELVARDQLADHISCPILDCAKALASKVGSCAKAATSLGRNVIADAQCLAGVVSTVTNAVQLLPSSKGVVFYKVRSFPAKYPKLSTLVVPNSRQLQAVP</sequence>
<dbReference type="InParanoid" id="D8QCK2"/>
<dbReference type="HOGENOM" id="CLU_1993919_0_0_1"/>
<gene>
    <name evidence="2" type="ORF">SCHCODRAFT_111595</name>
</gene>
<dbReference type="RefSeq" id="XP_003029447.1">
    <property type="nucleotide sequence ID" value="XM_003029401.1"/>
</dbReference>
<dbReference type="KEGG" id="scm:SCHCO_0111595"/>
<evidence type="ECO:0000256" key="1">
    <source>
        <dbReference type="SAM" id="SignalP"/>
    </source>
</evidence>
<dbReference type="OMA" id="CDWLACV"/>
<evidence type="ECO:0000313" key="2">
    <source>
        <dbReference type="EMBL" id="EFI94544.1"/>
    </source>
</evidence>
<protein>
    <recommendedName>
        <fullName evidence="4">Fungal calcium binding protein domain-containing protein</fullName>
    </recommendedName>
</protein>
<dbReference type="Proteomes" id="UP000007431">
    <property type="component" value="Unassembled WGS sequence"/>
</dbReference>
<dbReference type="OrthoDB" id="10407303at2759"/>
<dbReference type="GeneID" id="9594197"/>
<feature type="non-terminal residue" evidence="2">
    <location>
        <position position="125"/>
    </location>
</feature>
<organism evidence="3">
    <name type="scientific">Schizophyllum commune (strain H4-8 / FGSC 9210)</name>
    <name type="common">Split gill fungus</name>
    <dbReference type="NCBI Taxonomy" id="578458"/>
    <lineage>
        <taxon>Eukaryota</taxon>
        <taxon>Fungi</taxon>
        <taxon>Dikarya</taxon>
        <taxon>Basidiomycota</taxon>
        <taxon>Agaricomycotina</taxon>
        <taxon>Agaricomycetes</taxon>
        <taxon>Agaricomycetidae</taxon>
        <taxon>Agaricales</taxon>
        <taxon>Schizophyllaceae</taxon>
        <taxon>Schizophyllum</taxon>
    </lineage>
</organism>
<accession>D8QCK2</accession>
<keyword evidence="3" id="KW-1185">Reference proteome</keyword>
<dbReference type="AlphaFoldDB" id="D8QCK2"/>
<evidence type="ECO:0008006" key="4">
    <source>
        <dbReference type="Google" id="ProtNLM"/>
    </source>
</evidence>
<dbReference type="VEuPathDB" id="FungiDB:SCHCODRAFT_0111595"/>
<dbReference type="EMBL" id="GL377309">
    <property type="protein sequence ID" value="EFI94544.1"/>
    <property type="molecule type" value="Genomic_DNA"/>
</dbReference>